<reference evidence="1" key="1">
    <citation type="submission" date="2019-08" db="EMBL/GenBank/DDBJ databases">
        <title>The improved chromosome-level genome for the pearl oyster Pinctada fucata martensii using PacBio sequencing and Hi-C.</title>
        <authorList>
            <person name="Zheng Z."/>
        </authorList>
    </citation>
    <scope>NUCLEOTIDE SEQUENCE</scope>
    <source>
        <strain evidence="1">ZZ-2019</strain>
        <tissue evidence="1">Adductor muscle</tissue>
    </source>
</reference>
<dbReference type="SUPFAM" id="SSF49785">
    <property type="entry name" value="Galactose-binding domain-like"/>
    <property type="match status" value="1"/>
</dbReference>
<evidence type="ECO:0000313" key="1">
    <source>
        <dbReference type="EMBL" id="KAK3093586.1"/>
    </source>
</evidence>
<accession>A0AA88XW52</accession>
<dbReference type="EMBL" id="VSWD01000009">
    <property type="protein sequence ID" value="KAK3093586.1"/>
    <property type="molecule type" value="Genomic_DNA"/>
</dbReference>
<dbReference type="Gene3D" id="2.60.120.260">
    <property type="entry name" value="Galactose-binding domain-like"/>
    <property type="match status" value="1"/>
</dbReference>
<proteinExistence type="predicted"/>
<organism evidence="1 2">
    <name type="scientific">Pinctada imbricata</name>
    <name type="common">Atlantic pearl-oyster</name>
    <name type="synonym">Pinctada martensii</name>
    <dbReference type="NCBI Taxonomy" id="66713"/>
    <lineage>
        <taxon>Eukaryota</taxon>
        <taxon>Metazoa</taxon>
        <taxon>Spiralia</taxon>
        <taxon>Lophotrochozoa</taxon>
        <taxon>Mollusca</taxon>
        <taxon>Bivalvia</taxon>
        <taxon>Autobranchia</taxon>
        <taxon>Pteriomorphia</taxon>
        <taxon>Pterioida</taxon>
        <taxon>Pterioidea</taxon>
        <taxon>Pteriidae</taxon>
        <taxon>Pinctada</taxon>
    </lineage>
</organism>
<gene>
    <name evidence="1" type="ORF">FSP39_017754</name>
</gene>
<evidence type="ECO:0000313" key="2">
    <source>
        <dbReference type="Proteomes" id="UP001186944"/>
    </source>
</evidence>
<dbReference type="Proteomes" id="UP001186944">
    <property type="component" value="Unassembled WGS sequence"/>
</dbReference>
<keyword evidence="2" id="KW-1185">Reference proteome</keyword>
<dbReference type="InterPro" id="IPR008979">
    <property type="entry name" value="Galactose-bd-like_sf"/>
</dbReference>
<protein>
    <submittedName>
        <fullName evidence="1">Uncharacterized protein</fullName>
    </submittedName>
</protein>
<sequence length="115" mass="12692">MEIPETVRYNPGYSAKAKIAFGTEYGGNIKSLHVRSEKIYVGDRLHNVEVKLGLTRAHFTEFCGLYEGPAKDGQVVYIGCQTGSSGQFVRVQIVGKDGLADNVLTMCELEVHVKR</sequence>
<dbReference type="AlphaFoldDB" id="A0AA88XW52"/>
<comment type="caution">
    <text evidence="1">The sequence shown here is derived from an EMBL/GenBank/DDBJ whole genome shotgun (WGS) entry which is preliminary data.</text>
</comment>
<name>A0AA88XW52_PINIB</name>